<comment type="catalytic activity">
    <reaction evidence="1">
        <text>[(1-&gt;4)-alpha-D-glucosyl](n) + ADP-alpha-D-glucose = [(1-&gt;4)-alpha-D-glucosyl](n+1) + ADP + H(+)</text>
        <dbReference type="Rhea" id="RHEA:18189"/>
        <dbReference type="Rhea" id="RHEA-COMP:9584"/>
        <dbReference type="Rhea" id="RHEA-COMP:9587"/>
        <dbReference type="ChEBI" id="CHEBI:15378"/>
        <dbReference type="ChEBI" id="CHEBI:15444"/>
        <dbReference type="ChEBI" id="CHEBI:57498"/>
        <dbReference type="ChEBI" id="CHEBI:456216"/>
        <dbReference type="EC" id="2.4.1.21"/>
    </reaction>
</comment>
<dbReference type="RefSeq" id="WP_273437835.1">
    <property type="nucleotide sequence ID" value="NZ_PKUN01000002.1"/>
</dbReference>
<dbReference type="GO" id="GO:0009011">
    <property type="term" value="F:alpha-1,4-glucan glucosyltransferase (ADP-glucose donor) activity"/>
    <property type="evidence" value="ECO:0007669"/>
    <property type="project" value="UniProtKB-EC"/>
</dbReference>
<name>A0A2N6D0P2_9GAMM</name>
<evidence type="ECO:0000256" key="1">
    <source>
        <dbReference type="ARBA" id="ARBA00001478"/>
    </source>
</evidence>
<gene>
    <name evidence="6" type="ORF">C0630_03570</name>
</gene>
<dbReference type="STRING" id="1111735.GCA_000428045_01358"/>
<organism evidence="6 7">
    <name type="scientific">Sedimenticola selenatireducens</name>
    <dbReference type="NCBI Taxonomy" id="191960"/>
    <lineage>
        <taxon>Bacteria</taxon>
        <taxon>Pseudomonadati</taxon>
        <taxon>Pseudomonadota</taxon>
        <taxon>Gammaproteobacteria</taxon>
        <taxon>Chromatiales</taxon>
        <taxon>Sedimenticolaceae</taxon>
        <taxon>Sedimenticola</taxon>
    </lineage>
</organism>
<dbReference type="GO" id="GO:0005829">
    <property type="term" value="C:cytosol"/>
    <property type="evidence" value="ECO:0007669"/>
    <property type="project" value="TreeGrafter"/>
</dbReference>
<sequence>MNRELPLTPQRVLFASSEIASLNGFSEQAEFITTLTSTLSAMEHDVRLIVPAYSWLLSQTDAVIQTSRIRLPGDNREARILQGQAGQSIPLYLVDIPGQFDRPDNGGPEDAIRFGLFSRIVSLMAINQAGINWQPDLLHCSGWQTALAIPLLGGAWSRPATIYSMHEAKHQYCHTEQINALSIPVELLKSGALEMQGRFSFEKGAILMADQLILPSPGYRQELLNDHTLHPLAPLLKKRADRLTGIPSGIDYQRWSPTTDVHI</sequence>
<evidence type="ECO:0000313" key="6">
    <source>
        <dbReference type="EMBL" id="PLX63238.1"/>
    </source>
</evidence>
<dbReference type="AlphaFoldDB" id="A0A2N6D0P2"/>
<evidence type="ECO:0000256" key="2">
    <source>
        <dbReference type="ARBA" id="ARBA00012588"/>
    </source>
</evidence>
<evidence type="ECO:0000259" key="5">
    <source>
        <dbReference type="Pfam" id="PF08323"/>
    </source>
</evidence>
<dbReference type="EMBL" id="PKUN01000002">
    <property type="protein sequence ID" value="PLX63238.1"/>
    <property type="molecule type" value="Genomic_DNA"/>
</dbReference>
<protein>
    <recommendedName>
        <fullName evidence="2">starch synthase</fullName>
        <ecNumber evidence="2">2.4.1.21</ecNumber>
    </recommendedName>
</protein>
<dbReference type="GO" id="GO:0005978">
    <property type="term" value="P:glycogen biosynthetic process"/>
    <property type="evidence" value="ECO:0007669"/>
    <property type="project" value="TreeGrafter"/>
</dbReference>
<dbReference type="SUPFAM" id="SSF53756">
    <property type="entry name" value="UDP-Glycosyltransferase/glycogen phosphorylase"/>
    <property type="match status" value="1"/>
</dbReference>
<evidence type="ECO:0000313" key="7">
    <source>
        <dbReference type="Proteomes" id="UP000235015"/>
    </source>
</evidence>
<dbReference type="InterPro" id="IPR013534">
    <property type="entry name" value="Starch_synth_cat_dom"/>
</dbReference>
<reference evidence="6 7" key="1">
    <citation type="submission" date="2017-11" db="EMBL/GenBank/DDBJ databases">
        <title>Genome-resolved metagenomics identifies genetic mobility, metabolic interactions, and unexpected diversity in perchlorate-reducing communities.</title>
        <authorList>
            <person name="Barnum T.P."/>
            <person name="Figueroa I.A."/>
            <person name="Carlstrom C.I."/>
            <person name="Lucas L.N."/>
            <person name="Engelbrektson A.L."/>
            <person name="Coates J.D."/>
        </authorList>
    </citation>
    <scope>NUCLEOTIDE SEQUENCE [LARGE SCALE GENOMIC DNA]</scope>
    <source>
        <strain evidence="6">BM301</strain>
    </source>
</reference>
<accession>A0A2N6D0P2</accession>
<dbReference type="Gene3D" id="3.40.50.2000">
    <property type="entry name" value="Glycogen Phosphorylase B"/>
    <property type="match status" value="1"/>
</dbReference>
<comment type="caution">
    <text evidence="6">The sequence shown here is derived from an EMBL/GenBank/DDBJ whole genome shotgun (WGS) entry which is preliminary data.</text>
</comment>
<evidence type="ECO:0000256" key="4">
    <source>
        <dbReference type="ARBA" id="ARBA00022679"/>
    </source>
</evidence>
<dbReference type="Pfam" id="PF08323">
    <property type="entry name" value="Glyco_transf_5"/>
    <property type="match status" value="1"/>
</dbReference>
<proteinExistence type="predicted"/>
<feature type="domain" description="Starch synthase catalytic" evidence="5">
    <location>
        <begin position="11"/>
        <end position="237"/>
    </location>
</feature>
<dbReference type="EC" id="2.4.1.21" evidence="2"/>
<dbReference type="PANTHER" id="PTHR45825">
    <property type="entry name" value="GRANULE-BOUND STARCH SYNTHASE 1, CHLOROPLASTIC/AMYLOPLASTIC"/>
    <property type="match status" value="1"/>
</dbReference>
<dbReference type="Proteomes" id="UP000235015">
    <property type="component" value="Unassembled WGS sequence"/>
</dbReference>
<keyword evidence="3" id="KW-0328">Glycosyltransferase</keyword>
<evidence type="ECO:0000256" key="3">
    <source>
        <dbReference type="ARBA" id="ARBA00022676"/>
    </source>
</evidence>
<dbReference type="PANTHER" id="PTHR45825:SF11">
    <property type="entry name" value="ALPHA AMYLASE DOMAIN-CONTAINING PROTEIN"/>
    <property type="match status" value="1"/>
</dbReference>
<keyword evidence="4" id="KW-0808">Transferase</keyword>